<feature type="transmembrane region" description="Helical" evidence="8">
    <location>
        <begin position="2053"/>
        <end position="2072"/>
    </location>
</feature>
<accession>A0ABQ9F5J6</accession>
<evidence type="ECO:0000313" key="10">
    <source>
        <dbReference type="Proteomes" id="UP001217089"/>
    </source>
</evidence>
<comment type="caution">
    <text evidence="9">The sequence shown here is derived from an EMBL/GenBank/DDBJ whole genome shotgun (WGS) entry which is preliminary data.</text>
</comment>
<keyword evidence="10" id="KW-1185">Reference proteome</keyword>
<dbReference type="PROSITE" id="PS00572">
    <property type="entry name" value="GLYCOSYL_HYDROL_F1_1"/>
    <property type="match status" value="4"/>
</dbReference>
<keyword evidence="4 6" id="KW-0326">Glycosidase</keyword>
<evidence type="ECO:0000256" key="7">
    <source>
        <dbReference type="SAM" id="MobiDB-lite"/>
    </source>
</evidence>
<dbReference type="PRINTS" id="PR00131">
    <property type="entry name" value="GLHYDRLASE1"/>
</dbReference>
<dbReference type="Gene3D" id="3.20.20.80">
    <property type="entry name" value="Glycosidases"/>
    <property type="match status" value="7"/>
</dbReference>
<feature type="active site" description="Nucleophile" evidence="5">
    <location>
        <position position="584"/>
    </location>
</feature>
<dbReference type="PANTHER" id="PTHR10353">
    <property type="entry name" value="GLYCOSYL HYDROLASE"/>
    <property type="match status" value="1"/>
</dbReference>
<feature type="non-terminal residue" evidence="9">
    <location>
        <position position="2125"/>
    </location>
</feature>
<evidence type="ECO:0000256" key="3">
    <source>
        <dbReference type="ARBA" id="ARBA00022801"/>
    </source>
</evidence>
<keyword evidence="8" id="KW-0472">Membrane</keyword>
<feature type="active site" description="Nucleophile" evidence="5">
    <location>
        <position position="1927"/>
    </location>
</feature>
<evidence type="ECO:0000256" key="8">
    <source>
        <dbReference type="SAM" id="Phobius"/>
    </source>
</evidence>
<keyword evidence="8" id="KW-1133">Transmembrane helix</keyword>
<dbReference type="EMBL" id="JARBDR010000440">
    <property type="protein sequence ID" value="KAJ8312653.1"/>
    <property type="molecule type" value="Genomic_DNA"/>
</dbReference>
<dbReference type="PANTHER" id="PTHR10353:SF36">
    <property type="entry name" value="LP05116P"/>
    <property type="match status" value="1"/>
</dbReference>
<feature type="active site" description="Nucleophile" evidence="5">
    <location>
        <position position="1013"/>
    </location>
</feature>
<dbReference type="Proteomes" id="UP001217089">
    <property type="component" value="Unassembled WGS sequence"/>
</dbReference>
<dbReference type="EC" id="3.2.1.21" evidence="2"/>
<evidence type="ECO:0000256" key="5">
    <source>
        <dbReference type="PROSITE-ProRule" id="PRU10055"/>
    </source>
</evidence>
<proteinExistence type="inferred from homology"/>
<name>A0ABQ9F5J6_TEGGR</name>
<evidence type="ECO:0000256" key="6">
    <source>
        <dbReference type="RuleBase" id="RU004468"/>
    </source>
</evidence>
<organism evidence="9 10">
    <name type="scientific">Tegillarca granosa</name>
    <name type="common">Malaysian cockle</name>
    <name type="synonym">Anadara granosa</name>
    <dbReference type="NCBI Taxonomy" id="220873"/>
    <lineage>
        <taxon>Eukaryota</taxon>
        <taxon>Metazoa</taxon>
        <taxon>Spiralia</taxon>
        <taxon>Lophotrochozoa</taxon>
        <taxon>Mollusca</taxon>
        <taxon>Bivalvia</taxon>
        <taxon>Autobranchia</taxon>
        <taxon>Pteriomorphia</taxon>
        <taxon>Arcoida</taxon>
        <taxon>Arcoidea</taxon>
        <taxon>Arcidae</taxon>
        <taxon>Tegillarca</taxon>
    </lineage>
</organism>
<dbReference type="SUPFAM" id="SSF51445">
    <property type="entry name" value="(Trans)glycosidases"/>
    <property type="match status" value="5"/>
</dbReference>
<reference evidence="9 10" key="1">
    <citation type="submission" date="2022-12" db="EMBL/GenBank/DDBJ databases">
        <title>Chromosome-level genome of Tegillarca granosa.</title>
        <authorList>
            <person name="Kim J."/>
        </authorList>
    </citation>
    <scope>NUCLEOTIDE SEQUENCE [LARGE SCALE GENOMIC DNA]</scope>
    <source>
        <strain evidence="9">Teg-2019</strain>
        <tissue evidence="9">Adductor muscle</tissue>
    </source>
</reference>
<evidence type="ECO:0000256" key="4">
    <source>
        <dbReference type="ARBA" id="ARBA00023295"/>
    </source>
</evidence>
<protein>
    <recommendedName>
        <fullName evidence="2">beta-glucosidase</fullName>
        <ecNumber evidence="2">3.2.1.21</ecNumber>
    </recommendedName>
</protein>
<dbReference type="InterPro" id="IPR001360">
    <property type="entry name" value="Glyco_hydro_1"/>
</dbReference>
<keyword evidence="8" id="KW-0812">Transmembrane</keyword>
<dbReference type="InterPro" id="IPR033132">
    <property type="entry name" value="GH_1_N_CS"/>
</dbReference>
<comment type="similarity">
    <text evidence="1">Belongs to the glycosyl hydrolase 1 family.</text>
</comment>
<dbReference type="InterPro" id="IPR018120">
    <property type="entry name" value="Glyco_hydro_1_AS"/>
</dbReference>
<evidence type="ECO:0000313" key="9">
    <source>
        <dbReference type="EMBL" id="KAJ8312653.1"/>
    </source>
</evidence>
<evidence type="ECO:0000256" key="2">
    <source>
        <dbReference type="ARBA" id="ARBA00012744"/>
    </source>
</evidence>
<gene>
    <name evidence="9" type="ORF">KUTeg_010026</name>
</gene>
<evidence type="ECO:0000256" key="1">
    <source>
        <dbReference type="ARBA" id="ARBA00010838"/>
    </source>
</evidence>
<dbReference type="PROSITE" id="PS00653">
    <property type="entry name" value="GLYCOSYL_HYDROL_F1_2"/>
    <property type="match status" value="4"/>
</dbReference>
<feature type="compositionally biased region" description="Low complexity" evidence="7">
    <location>
        <begin position="2023"/>
        <end position="2037"/>
    </location>
</feature>
<dbReference type="Pfam" id="PF00232">
    <property type="entry name" value="Glyco_hydro_1"/>
    <property type="match status" value="7"/>
</dbReference>
<feature type="active site" description="Nucleophile" evidence="5">
    <location>
        <position position="1500"/>
    </location>
</feature>
<keyword evidence="3 6" id="KW-0378">Hydrolase</keyword>
<sequence length="2125" mass="244232">MVAEWYKALIPRQYSPTMDKNKKYGSSDFFALNFYTSLLTSSNYSSPKEDYTSDMAVNQEVDLSWRGSAIDWLKVTPFGMRKILNWITNQYNNVTIMVTENGYCDSDGKLDDKERIDYLRSYINEILKAIKLDGSDVIGYSVWTLMDNFEWKSGYSLKFGLYHVNFTDSHRERTAKHSAIFYKQVIMENGFLPGYSGIGGRGTAPAFENSFLYGLFPDDFVWSSATAAYQIEGGWNEDGKGQSIWDVFAHKPGTMDNDANGDIACDSYHKYKEDIELLRQMGVDHYRFSIAWARVLPTGLRNSANSKGVEYYNKVINGLLEAGIEPMITLYHWDLPQYIEENYGGWLNETTTDLFADYAKFCFENFGDRVKLWITFNEPWIVSWLGYGTATFAPGKWGPGTNPYIVSHNLIRAHSKAYRIYKKSFESSQKGKVGITLNAGWSEPQDPYNPEHLLASERALQFDFGWFANPVVNGDYPDVMKWQVGNKSREQHLNVSRLPAFTEEEKKFIKDFLGLNFYSSSIVYPQDKGYKDVSYDADKDTGGYQDEKWLGSGSGWLKVTPWGLRKMLNWIKRTFNNMPVYVTENGVSDKNGSIYDPHRIHYYNTYINEMLKAVKLDKCNVKGYTAWSLMDNLEWRAGYSEKFGLHYVNFTDPNRTRTAKASSLFFHNLIKNHGFPKGKVLAPAAPGSIPYENEFLYDTFPKNFSWSTATAAYQVEGGWNQDGKGKSIWDVFTHQSGHIDNNDTGDVACDSYNKYLEDVQLLRDLKVTHYRFSISWSRILPRGTTEFINKKGIAYYNNLIDALLDAGITPMVTLYHWDLPQALQDYGGWMNDSISDRFAEYAGFCFTTFGDRTQKGKIGITLNTDWQVPKNPYSPGDIEASETAIQFMFGWFAHPIFVNGDYPDIMKWKIGNKSIAQHYPKSRLPEFTSEEKQSIKGTYDFLGMNFYTSNVVTQKKAPLFPGSYLDDANIEAYKDPSWRGSGSEWLKVTPFGIRRMLNWVKNNIGEMPVYITENGVSDRNGTLDDCHRINYYKSYINEVLKAIKLDGCNVQGYTSWSLMDNFEWARGYSERFGLHYVNFSDPARPRTAKASAGFYREVITNNGFPKEKAFKPRVPGTLPYENEFYYGLFPDDFAWSTATAAYQVEGAWNEDGKGENIWDVFSHKPGHIDNNDTGDVACDSYHKFLDDVQLLIDLKVTHYRFSISWSRILPKGTNETINQKGIAYYNNLIDALIDAGITPMVTLYHWDLPQALQEYGGWLNDSISDHFANYARVCFQNFGDRVKFWITINEPFVISYHGHEIGVMAPGLKGPGTKIYKAGHNLIRSHAKAYHAYKDEFKDKQHGKVGITMNTDWQEAKDKNCIRDLQAAETAIQFMFGWFMHPIYVNGDYPDVMKWKIGNKSREQLYNQSRLPEFTEEEKRYIHGAYDFLGMNFYTSNVVTSKLAPTWPGGYDYDKDVEFSKDPKWLGSGSDWLKVTPFGIRKMLNWVKAVAGDVPIYITENGVSDRNGSLQDDHRIYYYKHYLNEVLKAIRIDGCNVKGYTSWSLLDNFEWARGYSERFGLHFVDFTDPSRPRTPKKSAKYYRNVIINNGFFKDESGKGEGPIHMLHPPSYENMVYENDFFYGTFPENFGWAVATSSYQNEGAWNEDGKGVGVWDTFAHAGKIKDGMTGDIATDGYHKYLEDVTLLTNLKVTHYRFSISWPRVIPKGTGEVNPLGIAYYNNLIDALVDAGIEPMVTLYHWDHPQATEDKGGWLNESIVDDFGKYSRVCFREFGDRVKYWITLNEPMVEATKAYGLGFRAPGLKKSGINDYIAGHNLIKAHVLLEYHLMHDGWSQLSNFINLRDKAIDFQFGWFADPIFGNGDYPEVMKRAIKDKSLAQNFKTSRLPEFTIDEKINNKDWLRVTPWGLRKIVNWIKDRYGNPAVFITENGISDANGTLEDNHRVYYHKHYLNNLLKAIRIDNCNVTGYAVWSLLDNLSWDMGWTTRFGLYHVNFTDPRRPRTPKSSSRYYKKLIEDNGFLQDEITPNITTPSPITSRPNGGGQHRPPSGGNINYSSFIVIFCNIFVALFCIISSIKKKILVLYFCYIIHNYMLLLIKTVNFLLTLVALLDKRARLNYKKTFFWKSQ</sequence>
<feature type="region of interest" description="Disordered" evidence="7">
    <location>
        <begin position="2022"/>
        <end position="2044"/>
    </location>
</feature>
<dbReference type="InterPro" id="IPR017853">
    <property type="entry name" value="GH"/>
</dbReference>
<feature type="transmembrane region" description="Helical" evidence="8">
    <location>
        <begin position="2079"/>
        <end position="2108"/>
    </location>
</feature>